<accession>A0A0F9PGE1</accession>
<feature type="non-terminal residue" evidence="1">
    <location>
        <position position="1"/>
    </location>
</feature>
<dbReference type="EMBL" id="LAZR01002959">
    <property type="protein sequence ID" value="KKN23567.1"/>
    <property type="molecule type" value="Genomic_DNA"/>
</dbReference>
<evidence type="ECO:0000313" key="1">
    <source>
        <dbReference type="EMBL" id="KKN23567.1"/>
    </source>
</evidence>
<comment type="caution">
    <text evidence="1">The sequence shown here is derived from an EMBL/GenBank/DDBJ whole genome shotgun (WGS) entry which is preliminary data.</text>
</comment>
<sequence length="423" mass="49188">TASWGDKEDENSIKLKETAREKLWSWWDGIAYDNLKQFGVTRKSLETFRTAVEYGILSAMTDKNFATDESFGGYFDPFVVSSIVRSIEGIKPDRPGIMNFIIDKVPELVMPQFAKLTTRAMIQLAANEHQDTKGNELRKEFGLGNAIGYALFSRDLEDVIASNERFVGTFNPTRTEDDKRDFMQTLLSSGNGYNISKGKLWKSGKNKISTQDLIWQQNYNPQFKDFYNNATDTKYAIQDIFNGSELPDKQGKSIKKADEWIKRNEDLIRIVARGDMSAYDEYIETGKYKPIYQETGRAEEYDRLRKAFRKDVGKYYAAIALGEGLQGSLDITVNQNREGGKRFIVNLRWPEERAYNPNPYINIKIKDFPPEDRGYQYALKKFHAKMVREQLLPKYPKRRVRQSPQTYKRQLELRQPQYQDVFR</sequence>
<dbReference type="AlphaFoldDB" id="A0A0F9PGE1"/>
<name>A0A0F9PGE1_9ZZZZ</name>
<organism evidence="1">
    <name type="scientific">marine sediment metagenome</name>
    <dbReference type="NCBI Taxonomy" id="412755"/>
    <lineage>
        <taxon>unclassified sequences</taxon>
        <taxon>metagenomes</taxon>
        <taxon>ecological metagenomes</taxon>
    </lineage>
</organism>
<proteinExistence type="predicted"/>
<gene>
    <name evidence="1" type="ORF">LCGC14_0903820</name>
</gene>
<reference evidence="1" key="1">
    <citation type="journal article" date="2015" name="Nature">
        <title>Complex archaea that bridge the gap between prokaryotes and eukaryotes.</title>
        <authorList>
            <person name="Spang A."/>
            <person name="Saw J.H."/>
            <person name="Jorgensen S.L."/>
            <person name="Zaremba-Niedzwiedzka K."/>
            <person name="Martijn J."/>
            <person name="Lind A.E."/>
            <person name="van Eijk R."/>
            <person name="Schleper C."/>
            <person name="Guy L."/>
            <person name="Ettema T.J."/>
        </authorList>
    </citation>
    <scope>NUCLEOTIDE SEQUENCE</scope>
</reference>
<protein>
    <submittedName>
        <fullName evidence="1">Uncharacterized protein</fullName>
    </submittedName>
</protein>